<dbReference type="InterPro" id="IPR004681">
    <property type="entry name" value="TRAP_DctM"/>
</dbReference>
<feature type="transmembrane region" description="Helical" evidence="7">
    <location>
        <begin position="215"/>
        <end position="234"/>
    </location>
</feature>
<accession>A0A562NG97</accession>
<dbReference type="NCBIfam" id="TIGR00786">
    <property type="entry name" value="dctM"/>
    <property type="match status" value="1"/>
</dbReference>
<dbReference type="PANTHER" id="PTHR33362">
    <property type="entry name" value="SIALIC ACID TRAP TRANSPORTER PERMEASE PROTEIN SIAT-RELATED"/>
    <property type="match status" value="1"/>
</dbReference>
<evidence type="ECO:0000256" key="4">
    <source>
        <dbReference type="ARBA" id="ARBA00022692"/>
    </source>
</evidence>
<evidence type="ECO:0000313" key="10">
    <source>
        <dbReference type="Proteomes" id="UP000316225"/>
    </source>
</evidence>
<evidence type="ECO:0000259" key="8">
    <source>
        <dbReference type="Pfam" id="PF06808"/>
    </source>
</evidence>
<feature type="transmembrane region" description="Helical" evidence="7">
    <location>
        <begin position="358"/>
        <end position="385"/>
    </location>
</feature>
<dbReference type="Proteomes" id="UP000316225">
    <property type="component" value="Unassembled WGS sequence"/>
</dbReference>
<feature type="transmembrane region" description="Helical" evidence="7">
    <location>
        <begin position="397"/>
        <end position="420"/>
    </location>
</feature>
<name>A0A562NG97_9RHOB</name>
<dbReference type="PIRSF" id="PIRSF006066">
    <property type="entry name" value="HI0050"/>
    <property type="match status" value="1"/>
</dbReference>
<feature type="transmembrane region" description="Helical" evidence="7">
    <location>
        <begin position="135"/>
        <end position="162"/>
    </location>
</feature>
<keyword evidence="10" id="KW-1185">Reference proteome</keyword>
<dbReference type="OrthoDB" id="9790209at2"/>
<dbReference type="AlphaFoldDB" id="A0A562NG97"/>
<comment type="subunit">
    <text evidence="7">The complex comprises the extracytoplasmic solute receptor protein and the two transmembrane proteins.</text>
</comment>
<organism evidence="9 10">
    <name type="scientific">Paracoccus sulfuroxidans</name>
    <dbReference type="NCBI Taxonomy" id="384678"/>
    <lineage>
        <taxon>Bacteria</taxon>
        <taxon>Pseudomonadati</taxon>
        <taxon>Pseudomonadota</taxon>
        <taxon>Alphaproteobacteria</taxon>
        <taxon>Rhodobacterales</taxon>
        <taxon>Paracoccaceae</taxon>
        <taxon>Paracoccus</taxon>
    </lineage>
</organism>
<evidence type="ECO:0000256" key="1">
    <source>
        <dbReference type="ARBA" id="ARBA00004429"/>
    </source>
</evidence>
<dbReference type="InterPro" id="IPR010656">
    <property type="entry name" value="DctM"/>
</dbReference>
<protein>
    <recommendedName>
        <fullName evidence="7">TRAP transporter large permease protein</fullName>
    </recommendedName>
</protein>
<keyword evidence="5 7" id="KW-1133">Transmembrane helix</keyword>
<keyword evidence="7" id="KW-0813">Transport</keyword>
<feature type="transmembrane region" description="Helical" evidence="7">
    <location>
        <begin position="174"/>
        <end position="194"/>
    </location>
</feature>
<evidence type="ECO:0000256" key="2">
    <source>
        <dbReference type="ARBA" id="ARBA00022475"/>
    </source>
</evidence>
<evidence type="ECO:0000313" key="9">
    <source>
        <dbReference type="EMBL" id="TWI31229.1"/>
    </source>
</evidence>
<dbReference type="GO" id="GO:0005886">
    <property type="term" value="C:plasma membrane"/>
    <property type="evidence" value="ECO:0007669"/>
    <property type="project" value="UniProtKB-SubCell"/>
</dbReference>
<feature type="domain" description="TRAP C4-dicarboxylate transport system permease DctM subunit" evidence="8">
    <location>
        <begin position="9"/>
        <end position="415"/>
    </location>
</feature>
<dbReference type="RefSeq" id="WP_145399178.1">
    <property type="nucleotide sequence ID" value="NZ_VLKU01000010.1"/>
</dbReference>
<feature type="transmembrane region" description="Helical" evidence="7">
    <location>
        <begin position="335"/>
        <end position="352"/>
    </location>
</feature>
<gene>
    <name evidence="9" type="ORF">IQ24_03087</name>
</gene>
<keyword evidence="4 7" id="KW-0812">Transmembrane</keyword>
<evidence type="ECO:0000256" key="6">
    <source>
        <dbReference type="ARBA" id="ARBA00023136"/>
    </source>
</evidence>
<reference evidence="9 10" key="1">
    <citation type="journal article" date="2015" name="Stand. Genomic Sci.">
        <title>Genomic Encyclopedia of Bacterial and Archaeal Type Strains, Phase III: the genomes of soil and plant-associated and newly described type strains.</title>
        <authorList>
            <person name="Whitman W.B."/>
            <person name="Woyke T."/>
            <person name="Klenk H.P."/>
            <person name="Zhou Y."/>
            <person name="Lilburn T.G."/>
            <person name="Beck B.J."/>
            <person name="De Vos P."/>
            <person name="Vandamme P."/>
            <person name="Eisen J.A."/>
            <person name="Garrity G."/>
            <person name="Hugenholtz P."/>
            <person name="Kyrpides N.C."/>
        </authorList>
    </citation>
    <scope>NUCLEOTIDE SEQUENCE [LARGE SCALE GENOMIC DNA]</scope>
    <source>
        <strain evidence="9 10">CGMCC 1.5364</strain>
    </source>
</reference>
<feature type="transmembrane region" description="Helical" evidence="7">
    <location>
        <begin position="56"/>
        <end position="79"/>
    </location>
</feature>
<dbReference type="Pfam" id="PF06808">
    <property type="entry name" value="DctM"/>
    <property type="match status" value="1"/>
</dbReference>
<dbReference type="GO" id="GO:0022857">
    <property type="term" value="F:transmembrane transporter activity"/>
    <property type="evidence" value="ECO:0007669"/>
    <property type="project" value="UniProtKB-UniRule"/>
</dbReference>
<keyword evidence="3 7" id="KW-0997">Cell inner membrane</keyword>
<comment type="similarity">
    <text evidence="7">Belongs to the TRAP transporter large permease family.</text>
</comment>
<proteinExistence type="inferred from homology"/>
<evidence type="ECO:0000256" key="5">
    <source>
        <dbReference type="ARBA" id="ARBA00022989"/>
    </source>
</evidence>
<feature type="transmembrane region" description="Helical" evidence="7">
    <location>
        <begin position="309"/>
        <end position="330"/>
    </location>
</feature>
<comment type="subcellular location">
    <subcellularLocation>
        <location evidence="1 7">Cell inner membrane</location>
        <topology evidence="1 7">Multi-pass membrane protein</topology>
    </subcellularLocation>
</comment>
<feature type="transmembrane region" description="Helical" evidence="7">
    <location>
        <begin position="277"/>
        <end position="297"/>
    </location>
</feature>
<dbReference type="PANTHER" id="PTHR33362:SF2">
    <property type="entry name" value="TRAP TRANSPORTER LARGE PERMEASE PROTEIN"/>
    <property type="match status" value="1"/>
</dbReference>
<comment type="function">
    <text evidence="7">Part of the tripartite ATP-independent periplasmic (TRAP) transport system.</text>
</comment>
<keyword evidence="2" id="KW-1003">Cell membrane</keyword>
<evidence type="ECO:0000256" key="3">
    <source>
        <dbReference type="ARBA" id="ARBA00022519"/>
    </source>
</evidence>
<sequence>MLMLLTLAVVLFALMFLAVPIAIALGIASVAIILIWGTPGFVLAQKMVNGIDSFPLLAVPFFILAAAIMNSGGITTRIVDLLGSLMGRLRGSSGTVNVGTNIFLAGISGSSVADASATGALMIPEMKKEGYSGAFAAALTATAALLGPILPPSIPLVIYGVIADVSIMKLFVGGYLPALMVAFALIFYVNLYAVKKGLPRRGRSTGSEIWRKFKGAVWAMSMPVLLLIGARGGFFTITEIGAVLVVYALFVGWIIHREFRWTKLPAILLDAGMQTANIMLVVATSSFVAYLMVVHGVPKDLSRWIQEAHLSPVVFLLLINVILLLAGAFLDSTPATIIIVPIVLPSALALGIDPVHFGLIVVVNLMIGLIHPPMGLNLLITQAIAKEPMGAILKESIPLLGIMLAILLLITFVPATVLWLPSVMGM</sequence>
<keyword evidence="6 7" id="KW-0472">Membrane</keyword>
<comment type="caution">
    <text evidence="7">Lacks conserved residue(s) required for the propagation of feature annotation.</text>
</comment>
<feature type="transmembrane region" description="Helical" evidence="7">
    <location>
        <begin position="240"/>
        <end position="256"/>
    </location>
</feature>
<dbReference type="EMBL" id="VLKU01000010">
    <property type="protein sequence ID" value="TWI31229.1"/>
    <property type="molecule type" value="Genomic_DNA"/>
</dbReference>
<comment type="caution">
    <text evidence="9">The sequence shown here is derived from an EMBL/GenBank/DDBJ whole genome shotgun (WGS) entry which is preliminary data.</text>
</comment>
<evidence type="ECO:0000256" key="7">
    <source>
        <dbReference type="RuleBase" id="RU369079"/>
    </source>
</evidence>